<name>A0AA88GGN7_NAELO</name>
<feature type="transmembrane region" description="Helical" evidence="2">
    <location>
        <begin position="99"/>
        <end position="118"/>
    </location>
</feature>
<feature type="transmembrane region" description="Helical" evidence="2">
    <location>
        <begin position="449"/>
        <end position="468"/>
    </location>
</feature>
<proteinExistence type="predicted"/>
<feature type="transmembrane region" description="Helical" evidence="2">
    <location>
        <begin position="214"/>
        <end position="231"/>
    </location>
</feature>
<feature type="transmembrane region" description="Helical" evidence="2">
    <location>
        <begin position="59"/>
        <end position="79"/>
    </location>
</feature>
<evidence type="ECO:0000313" key="4">
    <source>
        <dbReference type="Proteomes" id="UP000816034"/>
    </source>
</evidence>
<dbReference type="Proteomes" id="UP000816034">
    <property type="component" value="Unassembled WGS sequence"/>
</dbReference>
<dbReference type="SUPFAM" id="SSF103473">
    <property type="entry name" value="MFS general substrate transporter"/>
    <property type="match status" value="1"/>
</dbReference>
<gene>
    <name evidence="3" type="ORF">C9374_007712</name>
</gene>
<dbReference type="GeneID" id="68100166"/>
<dbReference type="PANTHER" id="PTHR28658">
    <property type="entry name" value="TRANSMEMBRANE PROTEIN 180"/>
    <property type="match status" value="1"/>
</dbReference>
<evidence type="ECO:0000256" key="2">
    <source>
        <dbReference type="SAM" id="Phobius"/>
    </source>
</evidence>
<sequence>MSRSTTSSPSLPSTPQRSHHSMIHHHHPHHDNDEHDMETLVHEETPTTTHPKTTISTPLSVVSGYSITILGIQMLNHIFNSYYVETFLFIHKLPSSYFYIGQFLFAIFNAINDPLFGYISDELIYHHGIYKKYTRQQIMLYGCPLLVISFLLPWIQLRSLFEPYSNGMGDFIALIQFILALFLWDSSFTWVVLNHCALLPELTESDKEKGRISTAVSVCSVLGSLFLLPTFYLFERPNSQESSYSGNLSSFRLYCTIVAILSLGILWCGNYLINRGMEMMRRGEYSLIGRTRSEDATTAAEDDHDDTTSTTTASSSPRLVHNSDSQLQQQQQHDSLVYRIQRVVQFIKSYLLDFFKIFKQLVTLRNFVLFVAVNFMNIFTVALFDSFKVRYIRYYVQPWMNSQVNSNDSTQNFASIYLTFCTFIAECFAVLNSYLSIRYSAYSLLRNTFIFRAVVSSMTLLLFLIFVSEDHLRGSMLPTLFLFVNLIVLGSVGRLLEISLSKVVDEDCYYYKRKEKNSGNIYGINALLTKPAFSLAPSIAALFIGKDDSSSSNGSMPTLFYLFVIGNLVCALLQLILWRFYTLRGDTIAPSSSNASPPGAIRNNNEK</sequence>
<keyword evidence="2" id="KW-1133">Transmembrane helix</keyword>
<dbReference type="PANTHER" id="PTHR28658:SF1">
    <property type="entry name" value="MAJOR FACILITATOR SUPERFAMILY DOMAIN CONTAINING 13B"/>
    <property type="match status" value="1"/>
</dbReference>
<dbReference type="InterPro" id="IPR036259">
    <property type="entry name" value="MFS_trans_sf"/>
</dbReference>
<keyword evidence="4" id="KW-1185">Reference proteome</keyword>
<feature type="transmembrane region" description="Helical" evidence="2">
    <location>
        <begin position="416"/>
        <end position="437"/>
    </location>
</feature>
<dbReference type="RefSeq" id="XP_044546336.1">
    <property type="nucleotide sequence ID" value="XM_044697708.1"/>
</dbReference>
<evidence type="ECO:0000313" key="3">
    <source>
        <dbReference type="EMBL" id="KAG2379074.1"/>
    </source>
</evidence>
<accession>A0AA88GGN7</accession>
<feature type="compositionally biased region" description="Basic residues" evidence="1">
    <location>
        <begin position="17"/>
        <end position="29"/>
    </location>
</feature>
<protein>
    <submittedName>
        <fullName evidence="3">Uncharacterized protein</fullName>
    </submittedName>
</protein>
<feature type="transmembrane region" description="Helical" evidence="2">
    <location>
        <begin position="171"/>
        <end position="193"/>
    </location>
</feature>
<feature type="region of interest" description="Disordered" evidence="1">
    <location>
        <begin position="1"/>
        <end position="35"/>
    </location>
</feature>
<keyword evidence="2" id="KW-0812">Transmembrane</keyword>
<feature type="compositionally biased region" description="Low complexity" evidence="1">
    <location>
        <begin position="1"/>
        <end position="16"/>
    </location>
</feature>
<dbReference type="Pfam" id="PF13347">
    <property type="entry name" value="MFS_2"/>
    <property type="match status" value="1"/>
</dbReference>
<feature type="transmembrane region" description="Helical" evidence="2">
    <location>
        <begin position="559"/>
        <end position="578"/>
    </location>
</feature>
<dbReference type="EMBL" id="PYSW02000030">
    <property type="protein sequence ID" value="KAG2379074.1"/>
    <property type="molecule type" value="Genomic_DNA"/>
</dbReference>
<dbReference type="AlphaFoldDB" id="A0AA88GGN7"/>
<feature type="transmembrane region" description="Helical" evidence="2">
    <location>
        <begin position="366"/>
        <end position="384"/>
    </location>
</feature>
<organism evidence="3 4">
    <name type="scientific">Naegleria lovaniensis</name>
    <name type="common">Amoeba</name>
    <dbReference type="NCBI Taxonomy" id="51637"/>
    <lineage>
        <taxon>Eukaryota</taxon>
        <taxon>Discoba</taxon>
        <taxon>Heterolobosea</taxon>
        <taxon>Tetramitia</taxon>
        <taxon>Eutetramitia</taxon>
        <taxon>Vahlkampfiidae</taxon>
        <taxon>Naegleria</taxon>
    </lineage>
</organism>
<dbReference type="InterPro" id="IPR040035">
    <property type="entry name" value="TMEM180"/>
</dbReference>
<feature type="region of interest" description="Disordered" evidence="1">
    <location>
        <begin position="295"/>
        <end position="321"/>
    </location>
</feature>
<feature type="transmembrane region" description="Helical" evidence="2">
    <location>
        <begin position="138"/>
        <end position="156"/>
    </location>
</feature>
<comment type="caution">
    <text evidence="3">The sequence shown here is derived from an EMBL/GenBank/DDBJ whole genome shotgun (WGS) entry which is preliminary data.</text>
</comment>
<keyword evidence="2" id="KW-0472">Membrane</keyword>
<feature type="transmembrane region" description="Helical" evidence="2">
    <location>
        <begin position="480"/>
        <end position="500"/>
    </location>
</feature>
<reference evidence="3 4" key="1">
    <citation type="journal article" date="2018" name="BMC Genomics">
        <title>The genome of Naegleria lovaniensis, the basis for a comparative approach to unravel pathogenicity factors of the human pathogenic amoeba N. fowleri.</title>
        <authorList>
            <person name="Liechti N."/>
            <person name="Schurch N."/>
            <person name="Bruggmann R."/>
            <person name="Wittwer M."/>
        </authorList>
    </citation>
    <scope>NUCLEOTIDE SEQUENCE [LARGE SCALE GENOMIC DNA]</scope>
    <source>
        <strain evidence="3 4">ATCC 30569</strain>
    </source>
</reference>
<evidence type="ECO:0000256" key="1">
    <source>
        <dbReference type="SAM" id="MobiDB-lite"/>
    </source>
</evidence>
<feature type="transmembrane region" description="Helical" evidence="2">
    <location>
        <begin position="251"/>
        <end position="273"/>
    </location>
</feature>
<feature type="transmembrane region" description="Helical" evidence="2">
    <location>
        <begin position="521"/>
        <end position="544"/>
    </location>
</feature>